<dbReference type="OrthoDB" id="186007at2759"/>
<proteinExistence type="predicted"/>
<protein>
    <submittedName>
        <fullName evidence="2">Uncharacterized protein</fullName>
    </submittedName>
</protein>
<dbReference type="EMBL" id="CAACVS010000192">
    <property type="protein sequence ID" value="VEU38875.1"/>
    <property type="molecule type" value="Genomic_DNA"/>
</dbReference>
<gene>
    <name evidence="2" type="ORF">PSNMU_V1.4_AUG-EV-PASAV3_0057270</name>
</gene>
<feature type="compositionally biased region" description="Polar residues" evidence="1">
    <location>
        <begin position="27"/>
        <end position="36"/>
    </location>
</feature>
<feature type="region of interest" description="Disordered" evidence="1">
    <location>
        <begin position="55"/>
        <end position="74"/>
    </location>
</feature>
<name>A0A448Z9Z4_9STRA</name>
<feature type="region of interest" description="Disordered" evidence="1">
    <location>
        <begin position="18"/>
        <end position="39"/>
    </location>
</feature>
<dbReference type="AlphaFoldDB" id="A0A448Z9Z4"/>
<evidence type="ECO:0000313" key="2">
    <source>
        <dbReference type="EMBL" id="VEU38875.1"/>
    </source>
</evidence>
<sequence length="314" mass="33842">MRSVRLVSNLWLAMSSATRGTTRGTTSPAIRSTNPPQRLPSVFSAAASATELGAARGSGAVGGDSSGPDDGDRAMRELAGYHPIVIEGMGYYDPRDPAVVAGNICENLGAHFASRGGQSDGPYLVVVQGDPLTERGISAITPRVAECLGLKRGLVCLDEDIDPTHSQNADRENVVLEVSYSRLAGILSRLPYEGGGEGSSEKSVLRAMEESIDALVRQKNLEREAIGKPPMKEYFKQYALLQEVTKASLHRLCGGRLTIAHTSADINPYSVTSFYRVGLDLGLYHEDANMVAYRNLSEDHKSQEVLDFDAIDTR</sequence>
<evidence type="ECO:0000313" key="3">
    <source>
        <dbReference type="Proteomes" id="UP000291116"/>
    </source>
</evidence>
<reference evidence="2 3" key="1">
    <citation type="submission" date="2019-01" db="EMBL/GenBank/DDBJ databases">
        <authorList>
            <person name="Ferrante I. M."/>
        </authorList>
    </citation>
    <scope>NUCLEOTIDE SEQUENCE [LARGE SCALE GENOMIC DNA]</scope>
    <source>
        <strain evidence="2 3">B856</strain>
    </source>
</reference>
<keyword evidence="3" id="KW-1185">Reference proteome</keyword>
<evidence type="ECO:0000256" key="1">
    <source>
        <dbReference type="SAM" id="MobiDB-lite"/>
    </source>
</evidence>
<organism evidence="2 3">
    <name type="scientific">Pseudo-nitzschia multistriata</name>
    <dbReference type="NCBI Taxonomy" id="183589"/>
    <lineage>
        <taxon>Eukaryota</taxon>
        <taxon>Sar</taxon>
        <taxon>Stramenopiles</taxon>
        <taxon>Ochrophyta</taxon>
        <taxon>Bacillariophyta</taxon>
        <taxon>Bacillariophyceae</taxon>
        <taxon>Bacillariophycidae</taxon>
        <taxon>Bacillariales</taxon>
        <taxon>Bacillariaceae</taxon>
        <taxon>Pseudo-nitzschia</taxon>
    </lineage>
</organism>
<accession>A0A448Z9Z4</accession>
<dbReference type="Proteomes" id="UP000291116">
    <property type="component" value="Unassembled WGS sequence"/>
</dbReference>